<feature type="binding site" evidence="17">
    <location>
        <position position="75"/>
    </location>
    <ligand>
        <name>Ca(2+)</name>
        <dbReference type="ChEBI" id="CHEBI:29108"/>
    </ligand>
</feature>
<dbReference type="InterPro" id="IPR016090">
    <property type="entry name" value="PLA2-like_dom"/>
</dbReference>
<comment type="catalytic activity">
    <reaction evidence="11">
        <text>N-hexadecanoyl-1,2-di-(9Z-octadecenoyl)-sn-glycero-3-phosphoethanolamine + H2O = N-hexadecanoyl-1-(9Z-octadecenoyl)-sn-glycero-3-phosphoethanolamine + (9Z)-octadecenoate + H(+)</text>
        <dbReference type="Rhea" id="RHEA:45424"/>
        <dbReference type="ChEBI" id="CHEBI:15377"/>
        <dbReference type="ChEBI" id="CHEBI:15378"/>
        <dbReference type="ChEBI" id="CHEBI:30823"/>
        <dbReference type="ChEBI" id="CHEBI:78097"/>
        <dbReference type="ChEBI" id="CHEBI:85217"/>
    </reaction>
    <physiologicalReaction direction="left-to-right" evidence="11">
        <dbReference type="Rhea" id="RHEA:45425"/>
    </physiologicalReaction>
</comment>
<comment type="cofactor">
    <cofactor evidence="17">
        <name>Ca(2+)</name>
        <dbReference type="ChEBI" id="CHEBI:29108"/>
    </cofactor>
    <text evidence="17">Binds 1 Ca(2+) ion per subunit.</text>
</comment>
<keyword evidence="3 20" id="KW-0964">Secreted</keyword>
<evidence type="ECO:0000256" key="5">
    <source>
        <dbReference type="ARBA" id="ARBA00022801"/>
    </source>
</evidence>
<feature type="domain" description="Phospholipase A2-like central" evidence="21">
    <location>
        <begin position="27"/>
        <end position="152"/>
    </location>
</feature>
<feature type="disulfide bond" evidence="18">
    <location>
        <begin position="87"/>
        <end position="119"/>
    </location>
</feature>
<reference evidence="22" key="3">
    <citation type="submission" date="2025-09" db="UniProtKB">
        <authorList>
            <consortium name="Ensembl"/>
        </authorList>
    </citation>
    <scope>IDENTIFICATION</scope>
</reference>
<evidence type="ECO:0000256" key="11">
    <source>
        <dbReference type="ARBA" id="ARBA00048221"/>
    </source>
</evidence>
<dbReference type="FunFam" id="1.20.90.10:FF:000011">
    <property type="entry name" value="Phospholipase A(2)"/>
    <property type="match status" value="1"/>
</dbReference>
<comment type="catalytic activity">
    <reaction evidence="20">
        <text>a 1,2-diacyl-sn-glycero-3-phosphocholine + H2O = a 1-acyl-sn-glycero-3-phosphocholine + a fatty acid + H(+)</text>
        <dbReference type="Rhea" id="RHEA:15801"/>
        <dbReference type="ChEBI" id="CHEBI:15377"/>
        <dbReference type="ChEBI" id="CHEBI:15378"/>
        <dbReference type="ChEBI" id="CHEBI:28868"/>
        <dbReference type="ChEBI" id="CHEBI:57643"/>
        <dbReference type="ChEBI" id="CHEBI:58168"/>
        <dbReference type="EC" id="3.1.1.4"/>
    </reaction>
</comment>
<evidence type="ECO:0000256" key="1">
    <source>
        <dbReference type="ARBA" id="ARBA00004613"/>
    </source>
</evidence>
<evidence type="ECO:0000256" key="3">
    <source>
        <dbReference type="ARBA" id="ARBA00022525"/>
    </source>
</evidence>
<feature type="binding site" evidence="17">
    <location>
        <position position="56"/>
    </location>
    <ligand>
        <name>Ca(2+)</name>
        <dbReference type="ChEBI" id="CHEBI:29108"/>
    </ligand>
</feature>
<reference evidence="22" key="2">
    <citation type="submission" date="2025-08" db="UniProtKB">
        <authorList>
            <consortium name="Ensembl"/>
        </authorList>
    </citation>
    <scope>IDENTIFICATION</scope>
</reference>
<dbReference type="SMART" id="SM00085">
    <property type="entry name" value="PA2c"/>
    <property type="match status" value="1"/>
</dbReference>
<dbReference type="EC" id="3.1.1.4" evidence="2 20"/>
<reference evidence="22" key="1">
    <citation type="submission" date="2019-06" db="EMBL/GenBank/DDBJ databases">
        <authorList>
            <consortium name="Wellcome Sanger Institute Data Sharing"/>
        </authorList>
    </citation>
    <scope>NUCLEOTIDE SEQUENCE [LARGE SCALE GENOMIC DNA]</scope>
</reference>
<evidence type="ECO:0000313" key="22">
    <source>
        <dbReference type="Ensembl" id="ENSMMDP00005045259.1"/>
    </source>
</evidence>
<feature type="binding site" evidence="17">
    <location>
        <position position="54"/>
    </location>
    <ligand>
        <name>Ca(2+)</name>
        <dbReference type="ChEBI" id="CHEBI:29108"/>
    </ligand>
</feature>
<dbReference type="GO" id="GO:0005102">
    <property type="term" value="F:signaling receptor binding"/>
    <property type="evidence" value="ECO:0007669"/>
    <property type="project" value="UniProtKB-ARBA"/>
</dbReference>
<keyword evidence="6 17" id="KW-0106">Calcium</keyword>
<evidence type="ECO:0000256" key="14">
    <source>
        <dbReference type="ARBA" id="ARBA00048699"/>
    </source>
</evidence>
<dbReference type="Proteomes" id="UP000472263">
    <property type="component" value="Chromosome 9"/>
</dbReference>
<evidence type="ECO:0000256" key="18">
    <source>
        <dbReference type="PIRSR" id="PIRSR601211-3"/>
    </source>
</evidence>
<keyword evidence="5 20" id="KW-0378">Hydrolase</keyword>
<feature type="disulfide bond" evidence="18">
    <location>
        <begin position="70"/>
        <end position="133"/>
    </location>
</feature>
<evidence type="ECO:0000313" key="23">
    <source>
        <dbReference type="Proteomes" id="UP000472263"/>
    </source>
</evidence>
<dbReference type="Pfam" id="PF00068">
    <property type="entry name" value="Phospholip_A2_1"/>
    <property type="match status" value="1"/>
</dbReference>
<protein>
    <recommendedName>
        <fullName evidence="2 20">Phospholipase A2</fullName>
        <ecNumber evidence="2 20">3.1.1.4</ecNumber>
    </recommendedName>
</protein>
<comment type="catalytic activity">
    <reaction evidence="14">
        <text>1-hexadecanoyl-2-(9Z-octadecenoyl)-sn-glycero-3-phosphocholine + H2O = 1-hexadecanoyl-sn-glycero-3-phosphocholine + (9Z)-octadecenoate + H(+)</text>
        <dbReference type="Rhea" id="RHEA:38779"/>
        <dbReference type="ChEBI" id="CHEBI:15377"/>
        <dbReference type="ChEBI" id="CHEBI:15378"/>
        <dbReference type="ChEBI" id="CHEBI:30823"/>
        <dbReference type="ChEBI" id="CHEBI:72998"/>
        <dbReference type="ChEBI" id="CHEBI:73001"/>
    </reaction>
    <physiologicalReaction direction="left-to-right" evidence="14">
        <dbReference type="Rhea" id="RHEA:38780"/>
    </physiologicalReaction>
</comment>
<evidence type="ECO:0000256" key="6">
    <source>
        <dbReference type="ARBA" id="ARBA00022837"/>
    </source>
</evidence>
<evidence type="ECO:0000256" key="16">
    <source>
        <dbReference type="PIRSR" id="PIRSR601211-1"/>
    </source>
</evidence>
<dbReference type="PRINTS" id="PR00389">
    <property type="entry name" value="PHPHLIPASEA2"/>
</dbReference>
<dbReference type="GeneTree" id="ENSGT00940000154885"/>
<dbReference type="InterPro" id="IPR001211">
    <property type="entry name" value="PLA2"/>
</dbReference>
<evidence type="ECO:0000256" key="17">
    <source>
        <dbReference type="PIRSR" id="PIRSR601211-2"/>
    </source>
</evidence>
<evidence type="ECO:0000259" key="21">
    <source>
        <dbReference type="SMART" id="SM00085"/>
    </source>
</evidence>
<evidence type="ECO:0000256" key="2">
    <source>
        <dbReference type="ARBA" id="ARBA00013278"/>
    </source>
</evidence>
<evidence type="ECO:0000256" key="13">
    <source>
        <dbReference type="ARBA" id="ARBA00048373"/>
    </source>
</evidence>
<keyword evidence="23" id="KW-1185">Reference proteome</keyword>
<dbReference type="SUPFAM" id="SSF48619">
    <property type="entry name" value="Phospholipase A2, PLA2"/>
    <property type="match status" value="1"/>
</dbReference>
<comment type="subcellular location">
    <subcellularLocation>
        <location evidence="1 20">Secreted</location>
    </subcellularLocation>
</comment>
<evidence type="ECO:0000256" key="12">
    <source>
        <dbReference type="ARBA" id="ARBA00048227"/>
    </source>
</evidence>
<comment type="catalytic activity">
    <reaction evidence="13">
        <text>1-hexadecanoyl-2-(5Z,8Z,11Z,14Z-eicosatetraenoyl)-sn-glycero-3-phosphocholine + H2O = 1-hexadecanoyl-sn-glycero-3-phosphocholine + (5Z,8Z,11Z,14Z)-eicosatetraenoate + H(+)</text>
        <dbReference type="Rhea" id="RHEA:40427"/>
        <dbReference type="ChEBI" id="CHEBI:15377"/>
        <dbReference type="ChEBI" id="CHEBI:15378"/>
        <dbReference type="ChEBI" id="CHEBI:32395"/>
        <dbReference type="ChEBI" id="CHEBI:72998"/>
        <dbReference type="ChEBI" id="CHEBI:73003"/>
    </reaction>
    <physiologicalReaction direction="left-to-right" evidence="13">
        <dbReference type="Rhea" id="RHEA:40428"/>
    </physiologicalReaction>
</comment>
<dbReference type="PROSITE" id="PS00118">
    <property type="entry name" value="PA2_HIS"/>
    <property type="match status" value="1"/>
</dbReference>
<dbReference type="GO" id="GO:0047498">
    <property type="term" value="F:calcium-dependent phospholipase A2 activity"/>
    <property type="evidence" value="ECO:0007669"/>
    <property type="project" value="TreeGrafter"/>
</dbReference>
<comment type="similarity">
    <text evidence="19">Belongs to the phospholipase A2 family.</text>
</comment>
<dbReference type="GO" id="GO:0050482">
    <property type="term" value="P:arachidonate secretion"/>
    <property type="evidence" value="ECO:0007669"/>
    <property type="project" value="InterPro"/>
</dbReference>
<proteinExistence type="inferred from homology"/>
<accession>A0A668ABH2</accession>
<dbReference type="AlphaFoldDB" id="A0A668ABH2"/>
<feature type="active site" evidence="16">
    <location>
        <position position="74"/>
    </location>
</feature>
<dbReference type="CDD" id="cd00125">
    <property type="entry name" value="PLA2c"/>
    <property type="match status" value="1"/>
</dbReference>
<feature type="disulfide bond" evidence="18">
    <location>
        <begin position="112"/>
        <end position="124"/>
    </location>
</feature>
<feature type="disulfide bond" evidence="18">
    <location>
        <begin position="77"/>
        <end position="126"/>
    </location>
</feature>
<evidence type="ECO:0000256" key="8">
    <source>
        <dbReference type="ARBA" id="ARBA00023157"/>
    </source>
</evidence>
<dbReference type="PROSITE" id="PS00119">
    <property type="entry name" value="PA2_ASP"/>
    <property type="match status" value="1"/>
</dbReference>
<dbReference type="GO" id="GO:0005543">
    <property type="term" value="F:phospholipid binding"/>
    <property type="evidence" value="ECO:0007669"/>
    <property type="project" value="TreeGrafter"/>
</dbReference>
<keyword evidence="4 17" id="KW-0479">Metal-binding</keyword>
<evidence type="ECO:0000256" key="19">
    <source>
        <dbReference type="RuleBase" id="RU003654"/>
    </source>
</evidence>
<dbReference type="GO" id="GO:0005509">
    <property type="term" value="F:calcium ion binding"/>
    <property type="evidence" value="ECO:0007669"/>
    <property type="project" value="InterPro"/>
</dbReference>
<evidence type="ECO:0000256" key="20">
    <source>
        <dbReference type="RuleBase" id="RU361236"/>
    </source>
</evidence>
<evidence type="ECO:0000256" key="9">
    <source>
        <dbReference type="ARBA" id="ARBA00047535"/>
    </source>
</evidence>
<name>A0A668ABH2_9TELE</name>
<dbReference type="GO" id="GO:0016042">
    <property type="term" value="P:lipid catabolic process"/>
    <property type="evidence" value="ECO:0007669"/>
    <property type="project" value="InterPro"/>
</dbReference>
<dbReference type="GO" id="GO:0005576">
    <property type="term" value="C:extracellular region"/>
    <property type="evidence" value="ECO:0007669"/>
    <property type="project" value="UniProtKB-SubCell"/>
</dbReference>
<comment type="catalytic activity">
    <reaction evidence="9">
        <text>N,1-dihexadecanoyl-2-(9Z,12Z-octadecadienoyl)-sn-glycero-3-phosphoethanolamine + H2O = N,1-dihexadecanoyl-sn-glycero-3-phosphoethanolamine + (9Z,12Z)-octadecadienoate + H(+)</text>
        <dbReference type="Rhea" id="RHEA:56424"/>
        <dbReference type="ChEBI" id="CHEBI:15377"/>
        <dbReference type="ChEBI" id="CHEBI:15378"/>
        <dbReference type="ChEBI" id="CHEBI:30245"/>
        <dbReference type="ChEBI" id="CHEBI:85334"/>
        <dbReference type="ChEBI" id="CHEBI:85335"/>
    </reaction>
    <physiologicalReaction direction="left-to-right" evidence="9">
        <dbReference type="Rhea" id="RHEA:56425"/>
    </physiologicalReaction>
</comment>
<comment type="catalytic activity">
    <reaction evidence="15">
        <text>1-hexadecanoyl-2-(9Z,12Z-octadecadienoyl)-sn-glycero-3-phosphoethanolamine + H2O = 1-hexadecanoyl-sn-glycero-3-phosphoethanolamine + (9Z,12Z)-octadecadienoate + H(+)</text>
        <dbReference type="Rhea" id="RHEA:40815"/>
        <dbReference type="ChEBI" id="CHEBI:15377"/>
        <dbReference type="ChEBI" id="CHEBI:15378"/>
        <dbReference type="ChEBI" id="CHEBI:30245"/>
        <dbReference type="ChEBI" id="CHEBI:73004"/>
        <dbReference type="ChEBI" id="CHEBI:73008"/>
    </reaction>
    <physiologicalReaction direction="left-to-right" evidence="15">
        <dbReference type="Rhea" id="RHEA:40816"/>
    </physiologicalReaction>
</comment>
<dbReference type="PANTHER" id="PTHR11716:SF94">
    <property type="entry name" value="PHOSPHOLIPASE A2"/>
    <property type="match status" value="1"/>
</dbReference>
<evidence type="ECO:0000256" key="7">
    <source>
        <dbReference type="ARBA" id="ARBA00023098"/>
    </source>
</evidence>
<dbReference type="InterPro" id="IPR036444">
    <property type="entry name" value="PLipase_A2_dom_sf"/>
</dbReference>
<dbReference type="InterPro" id="IPR033112">
    <property type="entry name" value="PLA2_Asp_AS"/>
</dbReference>
<feature type="active site" evidence="16">
    <location>
        <position position="127"/>
    </location>
</feature>
<evidence type="ECO:0000256" key="15">
    <source>
        <dbReference type="ARBA" id="ARBA00049039"/>
    </source>
</evidence>
<organism evidence="22 23">
    <name type="scientific">Myripristis murdjan</name>
    <name type="common">pinecone soldierfish</name>
    <dbReference type="NCBI Taxonomy" id="586833"/>
    <lineage>
        <taxon>Eukaryota</taxon>
        <taxon>Metazoa</taxon>
        <taxon>Chordata</taxon>
        <taxon>Craniata</taxon>
        <taxon>Vertebrata</taxon>
        <taxon>Euteleostomi</taxon>
        <taxon>Actinopterygii</taxon>
        <taxon>Neopterygii</taxon>
        <taxon>Teleostei</taxon>
        <taxon>Neoteleostei</taxon>
        <taxon>Acanthomorphata</taxon>
        <taxon>Holocentriformes</taxon>
        <taxon>Holocentridae</taxon>
        <taxon>Myripristis</taxon>
    </lineage>
</organism>
<comment type="catalytic activity">
    <reaction evidence="10">
        <text>1-hexadecanoyl-2-(9Z-octadecenoyl)-sn-glycero-3-phospho-(1'-sn-glycerol) + H2O = 1-hexadecanoyl-sn-glycero-3-phospho-(1'-sn-glycerol) + (9Z)-octadecenoate + H(+)</text>
        <dbReference type="Rhea" id="RHEA:40919"/>
        <dbReference type="ChEBI" id="CHEBI:15377"/>
        <dbReference type="ChEBI" id="CHEBI:15378"/>
        <dbReference type="ChEBI" id="CHEBI:30823"/>
        <dbReference type="ChEBI" id="CHEBI:72841"/>
        <dbReference type="ChEBI" id="CHEBI:75158"/>
    </reaction>
    <physiologicalReaction direction="left-to-right" evidence="10">
        <dbReference type="Rhea" id="RHEA:40920"/>
    </physiologicalReaction>
</comment>
<dbReference type="GO" id="GO:0006644">
    <property type="term" value="P:phospholipid metabolic process"/>
    <property type="evidence" value="ECO:0007669"/>
    <property type="project" value="InterPro"/>
</dbReference>
<keyword evidence="7 20" id="KW-0443">Lipid metabolism</keyword>
<dbReference type="Ensembl" id="ENSMMDT00005046152.1">
    <property type="protein sequence ID" value="ENSMMDP00005045259.1"/>
    <property type="gene ID" value="ENSMMDG00005020637.1"/>
</dbReference>
<keyword evidence="8 18" id="KW-1015">Disulfide bond</keyword>
<gene>
    <name evidence="22" type="primary">LOC115364679</name>
</gene>
<feature type="disulfide bond" evidence="18">
    <location>
        <begin position="53"/>
        <end position="151"/>
    </location>
</feature>
<feature type="binding site" evidence="17">
    <location>
        <position position="58"/>
    </location>
    <ligand>
        <name>Ca(2+)</name>
        <dbReference type="ChEBI" id="CHEBI:29108"/>
    </ligand>
</feature>
<dbReference type="Gene3D" id="1.20.90.10">
    <property type="entry name" value="Phospholipase A2 domain"/>
    <property type="match status" value="1"/>
</dbReference>
<evidence type="ECO:0000256" key="10">
    <source>
        <dbReference type="ARBA" id="ARBA00048015"/>
    </source>
</evidence>
<comment type="catalytic activity">
    <reaction evidence="12">
        <text>1,2-dihexadecanoyl-sn-glycero-3-phosphocholine + H2O = 1-hexadecanoyl-sn-glycero-3-phosphocholine + hexadecanoate + H(+)</text>
        <dbReference type="Rhea" id="RHEA:41223"/>
        <dbReference type="ChEBI" id="CHEBI:7896"/>
        <dbReference type="ChEBI" id="CHEBI:15377"/>
        <dbReference type="ChEBI" id="CHEBI:15378"/>
        <dbReference type="ChEBI" id="CHEBI:72998"/>
        <dbReference type="ChEBI" id="CHEBI:72999"/>
    </reaction>
    <physiologicalReaction direction="left-to-right" evidence="12">
        <dbReference type="Rhea" id="RHEA:41224"/>
    </physiologicalReaction>
</comment>
<sequence length="152" mass="17004">MVFHQLADVNASSHCLLASPVTPKLGAVWQFRSLIICMMPDSWPLRDYADYGCYCGLGGSGTPVDDLDGCCQIHDKCYGDAMKYDECLSVFHNPYTKTYSYDCDRANMNATCLSDNSLCEMFICNCDRSAAMCFAKAGYNPEYKHYPSELCK</sequence>
<evidence type="ECO:0000256" key="4">
    <source>
        <dbReference type="ARBA" id="ARBA00022723"/>
    </source>
</evidence>
<dbReference type="InterPro" id="IPR033113">
    <property type="entry name" value="PLA2_histidine"/>
</dbReference>
<dbReference type="PANTHER" id="PTHR11716">
    <property type="entry name" value="PHOSPHOLIPASE A2 FAMILY MEMBER"/>
    <property type="match status" value="1"/>
</dbReference>
<feature type="disulfide bond" evidence="18">
    <location>
        <begin position="55"/>
        <end position="71"/>
    </location>
</feature>